<keyword evidence="1" id="KW-0472">Membrane</keyword>
<proteinExistence type="predicted"/>
<evidence type="ECO:0000256" key="1">
    <source>
        <dbReference type="SAM" id="Phobius"/>
    </source>
</evidence>
<protein>
    <recommendedName>
        <fullName evidence="4">DUF4386 domain-containing protein</fullName>
    </recommendedName>
</protein>
<keyword evidence="1" id="KW-0812">Transmembrane</keyword>
<evidence type="ECO:0008006" key="4">
    <source>
        <dbReference type="Google" id="ProtNLM"/>
    </source>
</evidence>
<comment type="caution">
    <text evidence="2">The sequence shown here is derived from an EMBL/GenBank/DDBJ whole genome shotgun (WGS) entry which is preliminary data.</text>
</comment>
<feature type="transmembrane region" description="Helical" evidence="1">
    <location>
        <begin position="62"/>
        <end position="84"/>
    </location>
</feature>
<dbReference type="AlphaFoldDB" id="A0A4Y8MW45"/>
<dbReference type="RefSeq" id="WP_134465033.1">
    <property type="nucleotide sequence ID" value="NZ_JBHMFL010000124.1"/>
</dbReference>
<dbReference type="Proteomes" id="UP000297385">
    <property type="component" value="Unassembled WGS sequence"/>
</dbReference>
<reference evidence="2 3" key="1">
    <citation type="submission" date="2019-03" db="EMBL/GenBank/DDBJ databases">
        <title>Complete Genome Sequence of Paraburkholderia dipogonis ICMP 19430T, a Nitrogen-fixing Symbiont of the South African Invasive Legume Dipogon lignosus in New Zealand.</title>
        <authorList>
            <person name="De Meyer S.E."/>
        </authorList>
    </citation>
    <scope>NUCLEOTIDE SEQUENCE [LARGE SCALE GENOMIC DNA]</scope>
    <source>
        <strain evidence="2 3">ICMP 19430</strain>
    </source>
</reference>
<feature type="transmembrane region" description="Helical" evidence="1">
    <location>
        <begin position="12"/>
        <end position="35"/>
    </location>
</feature>
<gene>
    <name evidence="2" type="ORF">E2553_34370</name>
</gene>
<organism evidence="2 3">
    <name type="scientific">Paraburkholderia dipogonis</name>
    <dbReference type="NCBI Taxonomy" id="1211383"/>
    <lineage>
        <taxon>Bacteria</taxon>
        <taxon>Pseudomonadati</taxon>
        <taxon>Pseudomonadota</taxon>
        <taxon>Betaproteobacteria</taxon>
        <taxon>Burkholderiales</taxon>
        <taxon>Burkholderiaceae</taxon>
        <taxon>Paraburkholderia</taxon>
    </lineage>
</organism>
<sequence>MTQHMTVSDPRRFVGWLAVIGAVLAWSMAVLYAAAANFDFEVLERPVAMLGFTPGSQNLFRLSMWADILGWYLPFLAVGGYLWGRMRQRVGALADIALTGVVAYAMLGIIGAGMLNLTLAPLAGLHSGNDPMARAAAEAIWPTLQNAAQGIWNAEAPFLLLWGIGTARFLRAEKWSFGRLLTFDLCVFGIEFILNLSGWQALAEMALQLTLVIHPLWLFLFGISLLRERAPALAGTGMAPAA</sequence>
<dbReference type="GeneID" id="97308689"/>
<name>A0A4Y8MW45_9BURK</name>
<evidence type="ECO:0000313" key="2">
    <source>
        <dbReference type="EMBL" id="TFE41737.1"/>
    </source>
</evidence>
<evidence type="ECO:0000313" key="3">
    <source>
        <dbReference type="Proteomes" id="UP000297385"/>
    </source>
</evidence>
<feature type="transmembrane region" description="Helical" evidence="1">
    <location>
        <begin position="177"/>
        <end position="199"/>
    </location>
</feature>
<feature type="transmembrane region" description="Helical" evidence="1">
    <location>
        <begin position="96"/>
        <end position="115"/>
    </location>
</feature>
<accession>A0A4Y8MW45</accession>
<keyword evidence="1" id="KW-1133">Transmembrane helix</keyword>
<feature type="transmembrane region" description="Helical" evidence="1">
    <location>
        <begin position="205"/>
        <end position="226"/>
    </location>
</feature>
<dbReference type="EMBL" id="SNVI01000002">
    <property type="protein sequence ID" value="TFE41737.1"/>
    <property type="molecule type" value="Genomic_DNA"/>
</dbReference>
<feature type="transmembrane region" description="Helical" evidence="1">
    <location>
        <begin position="151"/>
        <end position="170"/>
    </location>
</feature>